<dbReference type="Pfam" id="PF03732">
    <property type="entry name" value="Retrotrans_gag"/>
    <property type="match status" value="1"/>
</dbReference>
<sequence>KAPQGAAKAAKAHARGTWARLDLFRQQIQVFIHFTYFGFLVFAGRASLSNRQKKESVQCGRSILVSVKRTGVVSEERTGVVSEERTGMMSEERTAMDRYFEWYKMTDGRRVRFAKMKLLGQAQTYWVNVESLLMQRYQDRIETWDDMKAKLREKYLPATYCQRLIDRWQSLTQGSRSVSEYIAEFNEYLLRCGVHEESAMTLSRFRKGLRQTYQRELFRRNVTTLEYAYQVAQEVELFESEYQPPSHDCGLVSHHLGTNHYPYLPHLHAHRAPFLLPDGMTRGRVLQVSGTTPQSLRRRYTILTQHLLRHSMLTLSL</sequence>
<organism evidence="2 3">
    <name type="scientific">Colocasia esculenta</name>
    <name type="common">Wild taro</name>
    <name type="synonym">Arum esculentum</name>
    <dbReference type="NCBI Taxonomy" id="4460"/>
    <lineage>
        <taxon>Eukaryota</taxon>
        <taxon>Viridiplantae</taxon>
        <taxon>Streptophyta</taxon>
        <taxon>Embryophyta</taxon>
        <taxon>Tracheophyta</taxon>
        <taxon>Spermatophyta</taxon>
        <taxon>Magnoliopsida</taxon>
        <taxon>Liliopsida</taxon>
        <taxon>Araceae</taxon>
        <taxon>Aroideae</taxon>
        <taxon>Colocasieae</taxon>
        <taxon>Colocasia</taxon>
    </lineage>
</organism>
<accession>A0A843XVP9</accession>
<dbReference type="AlphaFoldDB" id="A0A843XVP9"/>
<feature type="domain" description="Retrotransposon gag" evidence="1">
    <location>
        <begin position="113"/>
        <end position="211"/>
    </location>
</feature>
<dbReference type="EMBL" id="NMUH01015419">
    <property type="protein sequence ID" value="MQM23213.1"/>
    <property type="molecule type" value="Genomic_DNA"/>
</dbReference>
<dbReference type="PANTHER" id="PTHR35046">
    <property type="entry name" value="ZINC KNUCKLE (CCHC-TYPE) FAMILY PROTEIN"/>
    <property type="match status" value="1"/>
</dbReference>
<evidence type="ECO:0000313" key="3">
    <source>
        <dbReference type="Proteomes" id="UP000652761"/>
    </source>
</evidence>
<proteinExistence type="predicted"/>
<name>A0A843XVP9_COLES</name>
<reference evidence="2" key="1">
    <citation type="submission" date="2017-07" db="EMBL/GenBank/DDBJ databases">
        <title>Taro Niue Genome Assembly and Annotation.</title>
        <authorList>
            <person name="Atibalentja N."/>
            <person name="Keating K."/>
            <person name="Fields C.J."/>
        </authorList>
    </citation>
    <scope>NUCLEOTIDE SEQUENCE</scope>
    <source>
        <strain evidence="2">Niue_2</strain>
        <tissue evidence="2">Leaf</tissue>
    </source>
</reference>
<feature type="non-terminal residue" evidence="2">
    <location>
        <position position="1"/>
    </location>
</feature>
<dbReference type="InterPro" id="IPR005162">
    <property type="entry name" value="Retrotrans_gag_dom"/>
</dbReference>
<gene>
    <name evidence="2" type="ORF">Taro_056276</name>
</gene>
<evidence type="ECO:0000313" key="2">
    <source>
        <dbReference type="EMBL" id="MQM23213.1"/>
    </source>
</evidence>
<dbReference type="OrthoDB" id="695705at2759"/>
<comment type="caution">
    <text evidence="2">The sequence shown here is derived from an EMBL/GenBank/DDBJ whole genome shotgun (WGS) entry which is preliminary data.</text>
</comment>
<keyword evidence="3" id="KW-1185">Reference proteome</keyword>
<protein>
    <recommendedName>
        <fullName evidence="1">Retrotransposon gag domain-containing protein</fullName>
    </recommendedName>
</protein>
<dbReference type="Proteomes" id="UP000652761">
    <property type="component" value="Unassembled WGS sequence"/>
</dbReference>
<dbReference type="PANTHER" id="PTHR35046:SF9">
    <property type="entry name" value="RNA-DIRECTED DNA POLYMERASE"/>
    <property type="match status" value="1"/>
</dbReference>
<evidence type="ECO:0000259" key="1">
    <source>
        <dbReference type="Pfam" id="PF03732"/>
    </source>
</evidence>